<comment type="caution">
    <text evidence="7">The sequence shown here is derived from an EMBL/GenBank/DDBJ whole genome shotgun (WGS) entry which is preliminary data.</text>
</comment>
<dbReference type="PANTHER" id="PTHR42913">
    <property type="entry name" value="APOPTOSIS-INDUCING FACTOR 1"/>
    <property type="match status" value="1"/>
</dbReference>
<accession>A0ABR2I823</accession>
<dbReference type="Proteomes" id="UP001390339">
    <property type="component" value="Unassembled WGS sequence"/>
</dbReference>
<evidence type="ECO:0000256" key="5">
    <source>
        <dbReference type="ARBA" id="ARBA00023002"/>
    </source>
</evidence>
<name>A0ABR2I823_9PEZI</name>
<proteinExistence type="inferred from homology"/>
<dbReference type="SUPFAM" id="SSF51905">
    <property type="entry name" value="FAD/NAD(P)-binding domain"/>
    <property type="match status" value="1"/>
</dbReference>
<organism evidence="7 8">
    <name type="scientific">Apiospora arundinis</name>
    <dbReference type="NCBI Taxonomy" id="335852"/>
    <lineage>
        <taxon>Eukaryota</taxon>
        <taxon>Fungi</taxon>
        <taxon>Dikarya</taxon>
        <taxon>Ascomycota</taxon>
        <taxon>Pezizomycotina</taxon>
        <taxon>Sordariomycetes</taxon>
        <taxon>Xylariomycetidae</taxon>
        <taxon>Amphisphaeriales</taxon>
        <taxon>Apiosporaceae</taxon>
        <taxon>Apiospora</taxon>
    </lineage>
</organism>
<evidence type="ECO:0000256" key="2">
    <source>
        <dbReference type="ARBA" id="ARBA00005272"/>
    </source>
</evidence>
<keyword evidence="5" id="KW-0560">Oxidoreductase</keyword>
<dbReference type="InterPro" id="IPR023753">
    <property type="entry name" value="FAD/NAD-binding_dom"/>
</dbReference>
<evidence type="ECO:0000256" key="3">
    <source>
        <dbReference type="ARBA" id="ARBA00022630"/>
    </source>
</evidence>
<dbReference type="PRINTS" id="PR00411">
    <property type="entry name" value="PNDRDTASEI"/>
</dbReference>
<evidence type="ECO:0000256" key="4">
    <source>
        <dbReference type="ARBA" id="ARBA00022827"/>
    </source>
</evidence>
<comment type="cofactor">
    <cofactor evidence="1">
        <name>FAD</name>
        <dbReference type="ChEBI" id="CHEBI:57692"/>
    </cofactor>
</comment>
<dbReference type="PANTHER" id="PTHR42913:SF3">
    <property type="entry name" value="64 KDA MITOCHONDRIAL NADH DEHYDROGENASE (EUROFUNG)"/>
    <property type="match status" value="1"/>
</dbReference>
<feature type="domain" description="FAD/NAD(P)-binding" evidence="6">
    <location>
        <begin position="4"/>
        <end position="314"/>
    </location>
</feature>
<keyword evidence="4" id="KW-0274">FAD</keyword>
<evidence type="ECO:0000313" key="8">
    <source>
        <dbReference type="Proteomes" id="UP001390339"/>
    </source>
</evidence>
<protein>
    <submittedName>
        <fullName evidence="7">FAD-dependent pyridine nucleotide-disulfide oxidoreductase</fullName>
    </submittedName>
</protein>
<dbReference type="InterPro" id="IPR036188">
    <property type="entry name" value="FAD/NAD-bd_sf"/>
</dbReference>
<evidence type="ECO:0000259" key="6">
    <source>
        <dbReference type="Pfam" id="PF07992"/>
    </source>
</evidence>
<keyword evidence="8" id="KW-1185">Reference proteome</keyword>
<evidence type="ECO:0000256" key="1">
    <source>
        <dbReference type="ARBA" id="ARBA00001974"/>
    </source>
</evidence>
<dbReference type="EMBL" id="JAPCWZ010000006">
    <property type="protein sequence ID" value="KAK8859184.1"/>
    <property type="molecule type" value="Genomic_DNA"/>
</dbReference>
<dbReference type="PRINTS" id="PR00368">
    <property type="entry name" value="FADPNR"/>
</dbReference>
<sequence length="427" mass="45010">MTKRIIVVGAGFAGMMSALAAQRLIKMTQQEPTEVIEVTVIAPDEKLVVRPRLYEENVADMSAPLGDLFKVTGIRFLQGSVETIDVETQQVASVDAAGMRSTLSYDRLVLAAGSDVVLPSAVPGLSQHSFTVDHLHSAVRLEEHLKKLPSVPATTSGRNTVVVCGGGYTGLELAAELPGRLASIPGLDSNDMRVVVIERADVVGPDLSASMRPLILQTLERLGVEVKLGTAVTSIDASGVTTSADERIETITPIWTAGTVATSLTQQVPGAKDRFGRLMVDTDLRCPESRAVFAAGDTACARTDEGDHNLNTVASKVQYSKMSCQHALPMGRYAGHNAAADLLGLPTLRYSQVMLGTILDMGQGGAIFAAGCGDENDVIALSGAEAKPLKRWINETLIYPPRADDLAGALEAGNPVNRTVVPAGLGC</sequence>
<gene>
    <name evidence="7" type="ORF">PGQ11_009918</name>
</gene>
<comment type="similarity">
    <text evidence="2">Belongs to the NADH dehydrogenase family.</text>
</comment>
<keyword evidence="3" id="KW-0285">Flavoprotein</keyword>
<dbReference type="Pfam" id="PF07992">
    <property type="entry name" value="Pyr_redox_2"/>
    <property type="match status" value="1"/>
</dbReference>
<dbReference type="Gene3D" id="3.50.50.100">
    <property type="match status" value="1"/>
</dbReference>
<evidence type="ECO:0000313" key="7">
    <source>
        <dbReference type="EMBL" id="KAK8859184.1"/>
    </source>
</evidence>
<dbReference type="InterPro" id="IPR051169">
    <property type="entry name" value="NADH-Q_oxidoreductase"/>
</dbReference>
<reference evidence="7 8" key="1">
    <citation type="journal article" date="2024" name="IMA Fungus">
        <title>Apiospora arundinis, a panoply of carbohydrate-active enzymes and secondary metabolites.</title>
        <authorList>
            <person name="Sorensen T."/>
            <person name="Petersen C."/>
            <person name="Muurmann A.T."/>
            <person name="Christiansen J.V."/>
            <person name="Brundto M.L."/>
            <person name="Overgaard C.K."/>
            <person name="Boysen A.T."/>
            <person name="Wollenberg R.D."/>
            <person name="Larsen T.O."/>
            <person name="Sorensen J.L."/>
            <person name="Nielsen K.L."/>
            <person name="Sondergaard T.E."/>
        </authorList>
    </citation>
    <scope>NUCLEOTIDE SEQUENCE [LARGE SCALE GENOMIC DNA]</scope>
    <source>
        <strain evidence="7 8">AAU 773</strain>
    </source>
</reference>